<gene>
    <name evidence="1" type="ordered locus">MHC_03880</name>
</gene>
<reference evidence="1 2" key="1">
    <citation type="journal article" date="2012" name="J. Bacteriol.">
        <title>Complete genome sequence of Mycoplasma haemocanis strain Illinois.</title>
        <authorList>
            <person name="do Nascimento N.C."/>
            <person name="Guimaraes A.M."/>
            <person name="Santos A.P."/>
            <person name="Sanmiguel P.J."/>
            <person name="Messick J.B."/>
        </authorList>
    </citation>
    <scope>NUCLEOTIDE SEQUENCE [LARGE SCALE GENOMIC DNA]</scope>
    <source>
        <strain evidence="1 2">Illinois</strain>
    </source>
</reference>
<name>H6N7L4_MYCHN</name>
<proteinExistence type="predicted"/>
<evidence type="ECO:0000313" key="2">
    <source>
        <dbReference type="Proteomes" id="UP000009135"/>
    </source>
</evidence>
<organism evidence="1 2">
    <name type="scientific">Mycoplasma haemocanis (strain Illinois)</name>
    <dbReference type="NCBI Taxonomy" id="1111676"/>
    <lineage>
        <taxon>Bacteria</taxon>
        <taxon>Bacillati</taxon>
        <taxon>Mycoplasmatota</taxon>
        <taxon>Mollicutes</taxon>
        <taxon>Mycoplasmataceae</taxon>
        <taxon>Mycoplasma</taxon>
    </lineage>
</organism>
<evidence type="ECO:0000313" key="1">
    <source>
        <dbReference type="EMBL" id="AEW45636.1"/>
    </source>
</evidence>
<dbReference type="KEGG" id="mhe:MHC_03880"/>
<sequence length="288" mass="31502">MGMSLAKGLLIGIGGVGALGAGGYLAFRSQQPTDVRSKLVWDGLSVAESKSLGVYKALYLANHSKDGFSSFISNAKDKDAAAPLLKARCNELLGISASSKEYQKSLEEAKKWCLIPESETIEINLHLEDAEFSSSDEDYKSILALSKGDQSFVNAIKNGASGSTLDANADFSKVKSWCEETLKKPVNPLDLKNSKSWCLKGPVSIKEKLAKDGLKMMGDGGWQRGFKKHKAESSFFTDIGENSQPQLEDIQGGEKLKTWCTKNLEGKLYENNNYPETYNKVKKYCVSN</sequence>
<dbReference type="EMBL" id="CP003199">
    <property type="protein sequence ID" value="AEW45636.1"/>
    <property type="molecule type" value="Genomic_DNA"/>
</dbReference>
<dbReference type="STRING" id="1111676.MHC_03880"/>
<protein>
    <submittedName>
        <fullName evidence="1">Uncharacterized protein</fullName>
    </submittedName>
</protein>
<accession>H6N7L4</accession>
<dbReference type="HOGENOM" id="CLU_083871_0_0_14"/>
<dbReference type="Proteomes" id="UP000009135">
    <property type="component" value="Chromosome"/>
</dbReference>
<keyword evidence="2" id="KW-1185">Reference proteome</keyword>
<dbReference type="AlphaFoldDB" id="H6N7L4"/>